<dbReference type="PANTHER" id="PTHR45713">
    <property type="entry name" value="FTP DOMAIN-CONTAINING PROTEIN"/>
    <property type="match status" value="1"/>
</dbReference>
<protein>
    <submittedName>
        <fullName evidence="12">Ranaspumin-4</fullName>
    </submittedName>
</protein>
<gene>
    <name evidence="12" type="primary">rsn-4</name>
</gene>
<keyword evidence="7" id="KW-0430">Lectin</keyword>
<keyword evidence="10" id="KW-0732">Signal</keyword>
<dbReference type="SMR" id="B5DCK4"/>
<dbReference type="InterPro" id="IPR008979">
    <property type="entry name" value="Galactose-bd-like_sf"/>
</dbReference>
<feature type="domain" description="Fucolectin tachylectin-4 pentraxin-1" evidence="11">
    <location>
        <begin position="20"/>
        <end position="172"/>
    </location>
</feature>
<dbReference type="GO" id="GO:0005576">
    <property type="term" value="C:extracellular region"/>
    <property type="evidence" value="ECO:0007669"/>
    <property type="project" value="UniProtKB-SubCell"/>
</dbReference>
<comment type="similarity">
    <text evidence="3">Belongs to the fucolectin family.</text>
</comment>
<dbReference type="SMART" id="SM00607">
    <property type="entry name" value="FTP"/>
    <property type="match status" value="1"/>
</dbReference>
<keyword evidence="5" id="KW-0964">Secreted</keyword>
<dbReference type="GO" id="GO:0001868">
    <property type="term" value="P:regulation of complement activation, lectin pathway"/>
    <property type="evidence" value="ECO:0007669"/>
    <property type="project" value="UniProtKB-ARBA"/>
</dbReference>
<comment type="subcellular location">
    <subcellularLocation>
        <location evidence="2">Secreted</location>
    </subcellularLocation>
</comment>
<dbReference type="Gene3D" id="2.60.120.260">
    <property type="entry name" value="Galactose-binding domain-like"/>
    <property type="match status" value="1"/>
</dbReference>
<evidence type="ECO:0000256" key="7">
    <source>
        <dbReference type="ARBA" id="ARBA00022734"/>
    </source>
</evidence>
<feature type="chain" id="PRO_5002831265" evidence="10">
    <location>
        <begin position="20"/>
        <end position="193"/>
    </location>
</feature>
<accession>B5DCK4</accession>
<sequence length="193" mass="21302">MKLLLLVVLVWTASDEASADRNLALDGRATMSSIWMDPDIRQSFLGVAMNGIDGNTDSVYFHGSCFHTGLDSPAWYRVDLLRTSKISSITITNRGDFGSRTNGAEIRIGDSLANNGNNNPRCALVTSIADGETRTFQCNNMVGRYVNIVLTGKTEFLHLCEVQIFGENLPRSFSCQYSNDGMITLLVSTRFMK</sequence>
<evidence type="ECO:0000256" key="9">
    <source>
        <dbReference type="ARBA" id="ARBA00023157"/>
    </source>
</evidence>
<dbReference type="GO" id="GO:0010185">
    <property type="term" value="P:regulation of cellular defense response"/>
    <property type="evidence" value="ECO:0007669"/>
    <property type="project" value="UniProtKB-ARBA"/>
</dbReference>
<dbReference type="InterPro" id="IPR006585">
    <property type="entry name" value="FTP1"/>
</dbReference>
<dbReference type="EMBL" id="AY226149">
    <property type="protein sequence ID" value="AAP48833.1"/>
    <property type="molecule type" value="mRNA"/>
</dbReference>
<organism evidence="12">
    <name type="scientific">Engystomops pustulosus</name>
    <name type="common">Tungara frog</name>
    <name type="synonym">Physalaemus pustulosus</name>
    <dbReference type="NCBI Taxonomy" id="76066"/>
    <lineage>
        <taxon>Eukaryota</taxon>
        <taxon>Metazoa</taxon>
        <taxon>Chordata</taxon>
        <taxon>Craniata</taxon>
        <taxon>Vertebrata</taxon>
        <taxon>Euteleostomi</taxon>
        <taxon>Amphibia</taxon>
        <taxon>Batrachia</taxon>
        <taxon>Anura</taxon>
        <taxon>Neobatrachia</taxon>
        <taxon>Hyloidea</taxon>
        <taxon>Leptodactylidae</taxon>
        <taxon>Leiuperinae</taxon>
        <taxon>Engystomops</taxon>
    </lineage>
</organism>
<name>B5DCK4_ENGPU</name>
<evidence type="ECO:0000259" key="11">
    <source>
        <dbReference type="SMART" id="SM00607"/>
    </source>
</evidence>
<evidence type="ECO:0000256" key="8">
    <source>
        <dbReference type="ARBA" id="ARBA00022837"/>
    </source>
</evidence>
<comment type="function">
    <text evidence="1">Acts as a defensive agent. Recognizes blood group fucosylated oligosaccharides including A, B, H and Lewis B-type antigens. Does not recognize Lewis A antigen and has low affinity for monovalent haptens.</text>
</comment>
<dbReference type="GO" id="GO:0042806">
    <property type="term" value="F:fucose binding"/>
    <property type="evidence" value="ECO:0007669"/>
    <property type="project" value="UniProtKB-ARBA"/>
</dbReference>
<keyword evidence="9" id="KW-1015">Disulfide bond</keyword>
<comment type="subunit">
    <text evidence="4">Homotrimer.</text>
</comment>
<evidence type="ECO:0000256" key="4">
    <source>
        <dbReference type="ARBA" id="ARBA00011233"/>
    </source>
</evidence>
<dbReference type="CAZy" id="CBM47">
    <property type="family name" value="Carbohydrate-Binding Module Family 47"/>
</dbReference>
<feature type="signal peptide" evidence="10">
    <location>
        <begin position="1"/>
        <end position="19"/>
    </location>
</feature>
<proteinExistence type="evidence at transcript level"/>
<keyword evidence="8" id="KW-0106">Calcium</keyword>
<evidence type="ECO:0000256" key="3">
    <source>
        <dbReference type="ARBA" id="ARBA00010147"/>
    </source>
</evidence>
<evidence type="ECO:0000256" key="2">
    <source>
        <dbReference type="ARBA" id="ARBA00004613"/>
    </source>
</evidence>
<evidence type="ECO:0000256" key="6">
    <source>
        <dbReference type="ARBA" id="ARBA00022723"/>
    </source>
</evidence>
<dbReference type="GO" id="GO:0046872">
    <property type="term" value="F:metal ion binding"/>
    <property type="evidence" value="ECO:0007669"/>
    <property type="project" value="UniProtKB-KW"/>
</dbReference>
<dbReference type="InterPro" id="IPR051941">
    <property type="entry name" value="BG_Antigen-Binding_Lectin"/>
</dbReference>
<keyword evidence="6" id="KW-0479">Metal-binding</keyword>
<reference evidence="12" key="1">
    <citation type="journal article" date="2009" name="Proc. R. Soc. B">
        <title>Foam nest components of the tungara frog: a cocktail of proteins conferring physical and biological resilience.</title>
        <authorList>
            <person name="Fleming R.I."/>
            <person name="Mackenzie C.D."/>
            <person name="Cooper A."/>
            <person name="Kennedy M.W."/>
        </authorList>
    </citation>
    <scope>NUCLEOTIDE SEQUENCE</scope>
    <source>
        <tissue evidence="12">Oviduct gland</tissue>
    </source>
</reference>
<evidence type="ECO:0000313" key="12">
    <source>
        <dbReference type="EMBL" id="AAP48833.1"/>
    </source>
</evidence>
<evidence type="ECO:0000256" key="5">
    <source>
        <dbReference type="ARBA" id="ARBA00022525"/>
    </source>
</evidence>
<dbReference type="PANTHER" id="PTHR45713:SF8">
    <property type="entry name" value="SI:CH211-215K15.4"/>
    <property type="match status" value="1"/>
</dbReference>
<dbReference type="SUPFAM" id="SSF49785">
    <property type="entry name" value="Galactose-binding domain-like"/>
    <property type="match status" value="1"/>
</dbReference>
<dbReference type="AlphaFoldDB" id="B5DCK4"/>
<evidence type="ECO:0000256" key="1">
    <source>
        <dbReference type="ARBA" id="ARBA00002219"/>
    </source>
</evidence>
<dbReference type="Pfam" id="PF22633">
    <property type="entry name" value="F5_F8_type_C_2"/>
    <property type="match status" value="1"/>
</dbReference>
<evidence type="ECO:0000256" key="10">
    <source>
        <dbReference type="SAM" id="SignalP"/>
    </source>
</evidence>